<dbReference type="Gene3D" id="3.90.190.20">
    <property type="entry name" value="Mur ligase, C-terminal domain"/>
    <property type="match status" value="1"/>
</dbReference>
<reference evidence="11" key="2">
    <citation type="submission" date="2020-09" db="EMBL/GenBank/DDBJ databases">
        <authorList>
            <person name="Sun Q."/>
            <person name="Kim S."/>
        </authorList>
    </citation>
    <scope>NUCLEOTIDE SEQUENCE</scope>
    <source>
        <strain evidence="11">KCTC 12711</strain>
    </source>
</reference>
<dbReference type="SUPFAM" id="SSF53623">
    <property type="entry name" value="MurD-like peptide ligases, catalytic domain"/>
    <property type="match status" value="1"/>
</dbReference>
<dbReference type="Proteomes" id="UP000614811">
    <property type="component" value="Unassembled WGS sequence"/>
</dbReference>
<feature type="binding site" evidence="7">
    <location>
        <begin position="125"/>
        <end position="131"/>
    </location>
    <ligand>
        <name>ATP</name>
        <dbReference type="ChEBI" id="CHEBI:30616"/>
    </ligand>
</feature>
<comment type="caution">
    <text evidence="11">The sequence shown here is derived from an EMBL/GenBank/DDBJ whole genome shotgun (WGS) entry which is preliminary data.</text>
</comment>
<comment type="similarity">
    <text evidence="7">Belongs to the MurCDEF family.</text>
</comment>
<evidence type="ECO:0000259" key="9">
    <source>
        <dbReference type="Pfam" id="PF02875"/>
    </source>
</evidence>
<dbReference type="SUPFAM" id="SSF53244">
    <property type="entry name" value="MurD-like peptide ligases, peptide-binding domain"/>
    <property type="match status" value="1"/>
</dbReference>
<keyword evidence="7 8" id="KW-0961">Cell wall biogenesis/degradation</keyword>
<evidence type="ECO:0000313" key="11">
    <source>
        <dbReference type="EMBL" id="GHA05858.1"/>
    </source>
</evidence>
<evidence type="ECO:0000256" key="4">
    <source>
        <dbReference type="ARBA" id="ARBA00022598"/>
    </source>
</evidence>
<dbReference type="Pfam" id="PF02875">
    <property type="entry name" value="Mur_ligase_C"/>
    <property type="match status" value="1"/>
</dbReference>
<dbReference type="SUPFAM" id="SSF51984">
    <property type="entry name" value="MurCD N-terminal domain"/>
    <property type="match status" value="1"/>
</dbReference>
<reference evidence="11" key="1">
    <citation type="journal article" date="2014" name="Int. J. Syst. Evol. Microbiol.">
        <title>Complete genome sequence of Corynebacterium casei LMG S-19264T (=DSM 44701T), isolated from a smear-ripened cheese.</title>
        <authorList>
            <consortium name="US DOE Joint Genome Institute (JGI-PGF)"/>
            <person name="Walter F."/>
            <person name="Albersmeier A."/>
            <person name="Kalinowski J."/>
            <person name="Ruckert C."/>
        </authorList>
    </citation>
    <scope>NUCLEOTIDE SEQUENCE</scope>
    <source>
        <strain evidence="11">KCTC 12711</strain>
    </source>
</reference>
<comment type="pathway">
    <text evidence="2 7 8">Cell wall biogenesis; peptidoglycan biosynthesis.</text>
</comment>
<dbReference type="Pfam" id="PF08245">
    <property type="entry name" value="Mur_ligase_M"/>
    <property type="match status" value="1"/>
</dbReference>
<dbReference type="GO" id="GO:0005524">
    <property type="term" value="F:ATP binding"/>
    <property type="evidence" value="ECO:0007669"/>
    <property type="project" value="UniProtKB-UniRule"/>
</dbReference>
<evidence type="ECO:0000256" key="1">
    <source>
        <dbReference type="ARBA" id="ARBA00004496"/>
    </source>
</evidence>
<comment type="subcellular location">
    <subcellularLocation>
        <location evidence="1 7 8">Cytoplasm</location>
    </subcellularLocation>
</comment>
<dbReference type="GO" id="GO:0008764">
    <property type="term" value="F:UDP-N-acetylmuramoylalanine-D-glutamate ligase activity"/>
    <property type="evidence" value="ECO:0007669"/>
    <property type="project" value="UniProtKB-UniRule"/>
</dbReference>
<dbReference type="GO" id="GO:0008360">
    <property type="term" value="P:regulation of cell shape"/>
    <property type="evidence" value="ECO:0007669"/>
    <property type="project" value="UniProtKB-KW"/>
</dbReference>
<evidence type="ECO:0000256" key="3">
    <source>
        <dbReference type="ARBA" id="ARBA00022490"/>
    </source>
</evidence>
<evidence type="ECO:0000256" key="7">
    <source>
        <dbReference type="HAMAP-Rule" id="MF_00639"/>
    </source>
</evidence>
<name>A0A918RQ49_9GAMM</name>
<evidence type="ECO:0000256" key="2">
    <source>
        <dbReference type="ARBA" id="ARBA00004752"/>
    </source>
</evidence>
<sequence>MVDQRHNISPDLLARYQRATVIGLGISGFSAVRYLRSCGLAVSVLDSRDNPPLAAQLAESFPDVDVRCGAFVDGCLDANSLIVASPGVSLQEPMLQSVRRQGAQIVGDVALFLAANTKPVIAITGSNGKSTVTTLVGDMVAAGGLRPLVAGNIGVPVLDAITNALDYDVAILELSSFQLETTSHVGAASAAILNISEDHMDRYRSMGDYVLAKSRILKGAQRAILPRHDEQLSQITQVARLLSFELDEPANEDEFGVKRQHDGRWLMQGKKRLMKLSDIALTGLHNVKNVLSAFALTDFLALSLDARVRAVKEFVGLPHRMQTVAMHGGVRWVNDSKATNVGATSTALLSLEQPVIWIAGGQGKGADFTALADAVTDNVQLLILFGIDAPKLEAALNGRTRIVSASDMAEAVALAAQAAKPGQVVLLSPACASFDMYRGFEHRGDTFAACVRNHIERGAA</sequence>
<evidence type="ECO:0000256" key="6">
    <source>
        <dbReference type="ARBA" id="ARBA00022840"/>
    </source>
</evidence>
<gene>
    <name evidence="7 11" type="primary">murD</name>
    <name evidence="11" type="ORF">GCM10008090_14370</name>
</gene>
<feature type="domain" description="Mur ligase central" evidence="10">
    <location>
        <begin position="123"/>
        <end position="296"/>
    </location>
</feature>
<dbReference type="EMBL" id="BMXA01000002">
    <property type="protein sequence ID" value="GHA05858.1"/>
    <property type="molecule type" value="Genomic_DNA"/>
</dbReference>
<dbReference type="GO" id="GO:0071555">
    <property type="term" value="P:cell wall organization"/>
    <property type="evidence" value="ECO:0007669"/>
    <property type="project" value="UniProtKB-KW"/>
</dbReference>
<dbReference type="InterPro" id="IPR036565">
    <property type="entry name" value="Mur-like_cat_sf"/>
</dbReference>
<evidence type="ECO:0000256" key="8">
    <source>
        <dbReference type="RuleBase" id="RU003664"/>
    </source>
</evidence>
<keyword evidence="7 8" id="KW-0131">Cell cycle</keyword>
<keyword evidence="4 7" id="KW-0436">Ligase</keyword>
<evidence type="ECO:0000256" key="5">
    <source>
        <dbReference type="ARBA" id="ARBA00022741"/>
    </source>
</evidence>
<dbReference type="Gene3D" id="3.40.50.720">
    <property type="entry name" value="NAD(P)-binding Rossmann-like Domain"/>
    <property type="match status" value="1"/>
</dbReference>
<dbReference type="GO" id="GO:0009252">
    <property type="term" value="P:peptidoglycan biosynthetic process"/>
    <property type="evidence" value="ECO:0007669"/>
    <property type="project" value="UniProtKB-UniRule"/>
</dbReference>
<dbReference type="Pfam" id="PF21799">
    <property type="entry name" value="MurD-like_N"/>
    <property type="match status" value="1"/>
</dbReference>
<comment type="catalytic activity">
    <reaction evidence="7 8">
        <text>UDP-N-acetyl-alpha-D-muramoyl-L-alanine + D-glutamate + ATP = UDP-N-acetyl-alpha-D-muramoyl-L-alanyl-D-glutamate + ADP + phosphate + H(+)</text>
        <dbReference type="Rhea" id="RHEA:16429"/>
        <dbReference type="ChEBI" id="CHEBI:15378"/>
        <dbReference type="ChEBI" id="CHEBI:29986"/>
        <dbReference type="ChEBI" id="CHEBI:30616"/>
        <dbReference type="ChEBI" id="CHEBI:43474"/>
        <dbReference type="ChEBI" id="CHEBI:83898"/>
        <dbReference type="ChEBI" id="CHEBI:83900"/>
        <dbReference type="ChEBI" id="CHEBI:456216"/>
        <dbReference type="EC" id="6.3.2.9"/>
    </reaction>
</comment>
<accession>A0A918RQ49</accession>
<dbReference type="AlphaFoldDB" id="A0A918RQ49"/>
<dbReference type="InterPro" id="IPR013221">
    <property type="entry name" value="Mur_ligase_cen"/>
</dbReference>
<protein>
    <recommendedName>
        <fullName evidence="7 8">UDP-N-acetylmuramoylalanine--D-glutamate ligase</fullName>
        <ecNumber evidence="7 8">6.3.2.9</ecNumber>
    </recommendedName>
    <alternativeName>
        <fullName evidence="7">D-glutamic acid-adding enzyme</fullName>
    </alternativeName>
    <alternativeName>
        <fullName evidence="7">UDP-N-acetylmuramoyl-L-alanyl-D-glutamate synthetase</fullName>
    </alternativeName>
</protein>
<dbReference type="RefSeq" id="WP_189399358.1">
    <property type="nucleotide sequence ID" value="NZ_BMXA01000002.1"/>
</dbReference>
<feature type="domain" description="Mur ligase C-terminal" evidence="9">
    <location>
        <begin position="319"/>
        <end position="431"/>
    </location>
</feature>
<keyword evidence="12" id="KW-1185">Reference proteome</keyword>
<keyword evidence="6 7" id="KW-0067">ATP-binding</keyword>
<keyword evidence="3 7" id="KW-0963">Cytoplasm</keyword>
<dbReference type="InterPro" id="IPR005762">
    <property type="entry name" value="MurD"/>
</dbReference>
<proteinExistence type="inferred from homology"/>
<keyword evidence="7 8" id="KW-0573">Peptidoglycan synthesis</keyword>
<dbReference type="NCBIfam" id="TIGR01087">
    <property type="entry name" value="murD"/>
    <property type="match status" value="1"/>
</dbReference>
<dbReference type="HAMAP" id="MF_00639">
    <property type="entry name" value="MurD"/>
    <property type="match status" value="1"/>
</dbReference>
<keyword evidence="7 8" id="KW-0132">Cell division</keyword>
<dbReference type="InterPro" id="IPR004101">
    <property type="entry name" value="Mur_ligase_C"/>
</dbReference>
<keyword evidence="5 7" id="KW-0547">Nucleotide-binding</keyword>
<dbReference type="PANTHER" id="PTHR43692">
    <property type="entry name" value="UDP-N-ACETYLMURAMOYLALANINE--D-GLUTAMATE LIGASE"/>
    <property type="match status" value="1"/>
</dbReference>
<evidence type="ECO:0000259" key="10">
    <source>
        <dbReference type="Pfam" id="PF08245"/>
    </source>
</evidence>
<organism evidence="11 12">
    <name type="scientific">Arenicella chitinivorans</name>
    <dbReference type="NCBI Taxonomy" id="1329800"/>
    <lineage>
        <taxon>Bacteria</taxon>
        <taxon>Pseudomonadati</taxon>
        <taxon>Pseudomonadota</taxon>
        <taxon>Gammaproteobacteria</taxon>
        <taxon>Arenicellales</taxon>
        <taxon>Arenicellaceae</taxon>
        <taxon>Arenicella</taxon>
    </lineage>
</organism>
<dbReference type="InterPro" id="IPR036615">
    <property type="entry name" value="Mur_ligase_C_dom_sf"/>
</dbReference>
<comment type="function">
    <text evidence="7 8">Cell wall formation. Catalyzes the addition of glutamate to the nucleotide precursor UDP-N-acetylmuramoyl-L-alanine (UMA).</text>
</comment>
<keyword evidence="7 8" id="KW-0133">Cell shape</keyword>
<dbReference type="GO" id="GO:0051301">
    <property type="term" value="P:cell division"/>
    <property type="evidence" value="ECO:0007669"/>
    <property type="project" value="UniProtKB-KW"/>
</dbReference>
<dbReference type="PANTHER" id="PTHR43692:SF1">
    <property type="entry name" value="UDP-N-ACETYLMURAMOYLALANINE--D-GLUTAMATE LIGASE"/>
    <property type="match status" value="1"/>
</dbReference>
<evidence type="ECO:0000313" key="12">
    <source>
        <dbReference type="Proteomes" id="UP000614811"/>
    </source>
</evidence>
<dbReference type="Gene3D" id="3.40.1190.10">
    <property type="entry name" value="Mur-like, catalytic domain"/>
    <property type="match status" value="1"/>
</dbReference>
<dbReference type="EC" id="6.3.2.9" evidence="7 8"/>
<dbReference type="GO" id="GO:0005737">
    <property type="term" value="C:cytoplasm"/>
    <property type="evidence" value="ECO:0007669"/>
    <property type="project" value="UniProtKB-SubCell"/>
</dbReference>